<dbReference type="Pfam" id="PF23197">
    <property type="entry name" value="IG_AIR9"/>
    <property type="match status" value="1"/>
</dbReference>
<dbReference type="Proteomes" id="UP001630127">
    <property type="component" value="Unassembled WGS sequence"/>
</dbReference>
<organism evidence="3 4">
    <name type="scientific">Cinchona calisaya</name>
    <dbReference type="NCBI Taxonomy" id="153742"/>
    <lineage>
        <taxon>Eukaryota</taxon>
        <taxon>Viridiplantae</taxon>
        <taxon>Streptophyta</taxon>
        <taxon>Embryophyta</taxon>
        <taxon>Tracheophyta</taxon>
        <taxon>Spermatophyta</taxon>
        <taxon>Magnoliopsida</taxon>
        <taxon>eudicotyledons</taxon>
        <taxon>Gunneridae</taxon>
        <taxon>Pentapetalae</taxon>
        <taxon>asterids</taxon>
        <taxon>lamiids</taxon>
        <taxon>Gentianales</taxon>
        <taxon>Rubiaceae</taxon>
        <taxon>Cinchonoideae</taxon>
        <taxon>Cinchoneae</taxon>
        <taxon>Cinchona</taxon>
    </lineage>
</organism>
<evidence type="ECO:0000313" key="3">
    <source>
        <dbReference type="EMBL" id="KAL3537178.1"/>
    </source>
</evidence>
<reference evidence="3 4" key="1">
    <citation type="submission" date="2024-11" db="EMBL/GenBank/DDBJ databases">
        <title>A near-complete genome assembly of Cinchona calisaya.</title>
        <authorList>
            <person name="Lian D.C."/>
            <person name="Zhao X.W."/>
            <person name="Wei L."/>
        </authorList>
    </citation>
    <scope>NUCLEOTIDE SEQUENCE [LARGE SCALE GENOMIC DNA]</scope>
    <source>
        <tissue evidence="3">Nenye</tissue>
    </source>
</reference>
<keyword evidence="4" id="KW-1185">Reference proteome</keyword>
<dbReference type="EMBL" id="JBJUIK010000001">
    <property type="protein sequence ID" value="KAL3537178.1"/>
    <property type="molecule type" value="Genomic_DNA"/>
</dbReference>
<sequence>MITEQNDHIALKFPTLEYQNKRVNMATNSVSKNLKGVDDLNNFQDQEAMELYSQARAKESEIMHLREQIALASVKESLMLNEKRSLERKFSELRLALDEKQNEAIDSASNELAKRKGDLEENLRLVNELKIAEDEKYIFMSSMLGLLAEYGIWPRVTNAFALTNSIKHLHDQLQLKIKTSHDRIEELNVIAGNHAGNVSHNMENPNSGRIIDQLPNTSVGMGGSALPNHYLDRHHTGPADSVPRYVQDNDHPQTGSLILNPGTYRSFDADNQLRPSSDNDRGVVGPEVDNIFDRSGIHMRSEEMANDQFYHSPAGHDRVGSITSEGEGPGIEVFQIIGDAKPGGKLLGCGFPVRGTSLCMFQWLRHYPDGTRQYIEGATNPEYVVTADDVDKVIAVECIPMDDHGRQGDLVRLFANDQNKITCDPDMQLAIDTHISNGQATFSVRMLIDSFDNWEPATLFLSRSSFEVKMHRKQAVEIAENFSRDLSIKIPNGLSTQFVLTCSDGSSHFFSTHNDVRMRDTLVLTIRIFQSKALDEKRKGRA</sequence>
<dbReference type="InterPro" id="IPR056284">
    <property type="entry name" value="AIR9-like_A9"/>
</dbReference>
<dbReference type="AlphaFoldDB" id="A0ABD3B1H7"/>
<dbReference type="Gene3D" id="2.60.40.2700">
    <property type="match status" value="1"/>
</dbReference>
<protein>
    <submittedName>
        <fullName evidence="3">Uncharacterized protein</fullName>
    </submittedName>
</protein>
<gene>
    <name evidence="3" type="ORF">ACH5RR_000544</name>
</gene>
<accession>A0ABD3B1H7</accession>
<feature type="domain" description="AIR9-like A9" evidence="2">
    <location>
        <begin position="358"/>
        <end position="411"/>
    </location>
</feature>
<comment type="caution">
    <text evidence="3">The sequence shown here is derived from an EMBL/GenBank/DDBJ whole genome shotgun (WGS) entry which is preliminary data.</text>
</comment>
<dbReference type="Pfam" id="PF23080">
    <property type="entry name" value="DUF7046"/>
    <property type="match status" value="1"/>
</dbReference>
<name>A0ABD3B1H7_9GENT</name>
<evidence type="ECO:0000259" key="1">
    <source>
        <dbReference type="Pfam" id="PF23080"/>
    </source>
</evidence>
<evidence type="ECO:0000259" key="2">
    <source>
        <dbReference type="Pfam" id="PF23197"/>
    </source>
</evidence>
<dbReference type="PANTHER" id="PTHR31149">
    <property type="entry name" value="EXPRESSED PROTEIN"/>
    <property type="match status" value="1"/>
</dbReference>
<dbReference type="PANTHER" id="PTHR31149:SF7">
    <property type="entry name" value="EXPRESSED PROTEIN"/>
    <property type="match status" value="1"/>
</dbReference>
<evidence type="ECO:0000313" key="4">
    <source>
        <dbReference type="Proteomes" id="UP001630127"/>
    </source>
</evidence>
<proteinExistence type="predicted"/>
<dbReference type="InterPro" id="IPR055474">
    <property type="entry name" value="DUF7046"/>
</dbReference>
<feature type="domain" description="DUF7046" evidence="1">
    <location>
        <begin position="449"/>
        <end position="540"/>
    </location>
</feature>